<proteinExistence type="predicted"/>
<gene>
    <name evidence="2" type="ORF">QQZ08_000359</name>
</gene>
<comment type="caution">
    <text evidence="2">The sequence shown here is derived from an EMBL/GenBank/DDBJ whole genome shotgun (WGS) entry which is preliminary data.</text>
</comment>
<evidence type="ECO:0000259" key="1">
    <source>
        <dbReference type="Pfam" id="PF13924"/>
    </source>
</evidence>
<accession>A0ABR1IJG4</accession>
<evidence type="ECO:0000313" key="2">
    <source>
        <dbReference type="EMBL" id="KAK7432888.1"/>
    </source>
</evidence>
<dbReference type="Pfam" id="PF13924">
    <property type="entry name" value="Lipocalin_5"/>
    <property type="match status" value="1"/>
</dbReference>
<dbReference type="EMBL" id="JAZAVK010000002">
    <property type="protein sequence ID" value="KAK7432888.1"/>
    <property type="molecule type" value="Genomic_DNA"/>
</dbReference>
<protein>
    <recommendedName>
        <fullName evidence="1">Lipocalin-like domain-containing protein</fullName>
    </recommendedName>
</protein>
<organism evidence="2 3">
    <name type="scientific">Neonectria magnoliae</name>
    <dbReference type="NCBI Taxonomy" id="2732573"/>
    <lineage>
        <taxon>Eukaryota</taxon>
        <taxon>Fungi</taxon>
        <taxon>Dikarya</taxon>
        <taxon>Ascomycota</taxon>
        <taxon>Pezizomycotina</taxon>
        <taxon>Sordariomycetes</taxon>
        <taxon>Hypocreomycetidae</taxon>
        <taxon>Hypocreales</taxon>
        <taxon>Nectriaceae</taxon>
        <taxon>Neonectria</taxon>
    </lineage>
</organism>
<dbReference type="InterPro" id="IPR024311">
    <property type="entry name" value="Lipocalin-like"/>
</dbReference>
<name>A0ABR1IJG4_9HYPO</name>
<reference evidence="2 3" key="1">
    <citation type="journal article" date="2025" name="Microbiol. Resour. Announc.">
        <title>Draft genome sequences for Neonectria magnoliae and Neonectria punicea, canker pathogens of Liriodendron tulipifera and Acer saccharum in West Virginia.</title>
        <authorList>
            <person name="Petronek H.M."/>
            <person name="Kasson M.T."/>
            <person name="Metheny A.M."/>
            <person name="Stauder C.M."/>
            <person name="Lovett B."/>
            <person name="Lynch S.C."/>
            <person name="Garnas J.R."/>
            <person name="Kasson L.R."/>
            <person name="Stajich J.E."/>
        </authorList>
    </citation>
    <scope>NUCLEOTIDE SEQUENCE [LARGE SCALE GENOMIC DNA]</scope>
    <source>
        <strain evidence="2 3">NRRL 64651</strain>
    </source>
</reference>
<evidence type="ECO:0000313" key="3">
    <source>
        <dbReference type="Proteomes" id="UP001498421"/>
    </source>
</evidence>
<dbReference type="Proteomes" id="UP001498421">
    <property type="component" value="Unassembled WGS sequence"/>
</dbReference>
<sequence length="165" mass="18379">MQPSLTDTIRARMVGAWQLTDHCAFLGHDARDKVYPMGTSPSAVLLYTPDGYMSLQILIPEPDSTKTPASGSSATRIDSKYMAYTGRFSLDCKESDQSVQVVHHVEQTNLPGMLGSEQSRAVKLFEEADGEFLELLTLDTMDVLGQERFVRVTWKKLPRNPPGKE</sequence>
<keyword evidence="3" id="KW-1185">Reference proteome</keyword>
<feature type="domain" description="Lipocalin-like" evidence="1">
    <location>
        <begin position="14"/>
        <end position="156"/>
    </location>
</feature>